<dbReference type="SUPFAM" id="SSF49265">
    <property type="entry name" value="Fibronectin type III"/>
    <property type="match status" value="2"/>
</dbReference>
<accession>A0A8T2MW65</accession>
<feature type="chain" id="PRO_5035744427" description="Fibronectin type-III domain-containing protein" evidence="2">
    <location>
        <begin position="34"/>
        <end position="341"/>
    </location>
</feature>
<dbReference type="Pfam" id="PF09294">
    <property type="entry name" value="Interfer-bind"/>
    <property type="match status" value="1"/>
</dbReference>
<dbReference type="Gene3D" id="2.60.40.10">
    <property type="entry name" value="Immunoglobulins"/>
    <property type="match status" value="2"/>
</dbReference>
<dbReference type="InterPro" id="IPR050650">
    <property type="entry name" value="Type-II_Cytokine-TF_Rcpt"/>
</dbReference>
<dbReference type="SMART" id="SM00060">
    <property type="entry name" value="FN3"/>
    <property type="match status" value="2"/>
</dbReference>
<keyword evidence="1" id="KW-0472">Membrane</keyword>
<keyword evidence="1" id="KW-0812">Transmembrane</keyword>
<dbReference type="EMBL" id="JAFBMS010000988">
    <property type="protein sequence ID" value="KAG9329702.1"/>
    <property type="molecule type" value="Genomic_DNA"/>
</dbReference>
<evidence type="ECO:0000256" key="1">
    <source>
        <dbReference type="SAM" id="Phobius"/>
    </source>
</evidence>
<dbReference type="InterPro" id="IPR015373">
    <property type="entry name" value="Interferon/interleukin_rcp_dom"/>
</dbReference>
<evidence type="ECO:0000313" key="5">
    <source>
        <dbReference type="Proteomes" id="UP000824540"/>
    </source>
</evidence>
<dbReference type="GO" id="GO:0005886">
    <property type="term" value="C:plasma membrane"/>
    <property type="evidence" value="ECO:0007669"/>
    <property type="project" value="TreeGrafter"/>
</dbReference>
<dbReference type="GO" id="GO:0004896">
    <property type="term" value="F:cytokine receptor activity"/>
    <property type="evidence" value="ECO:0007669"/>
    <property type="project" value="TreeGrafter"/>
</dbReference>
<name>A0A8T2MW65_9TELE</name>
<feature type="transmembrane region" description="Helical" evidence="1">
    <location>
        <begin position="233"/>
        <end position="259"/>
    </location>
</feature>
<dbReference type="PANTHER" id="PTHR20859:SF46">
    <property type="entry name" value="INTERFERON GAMMA RECEPTOR 2"/>
    <property type="match status" value="1"/>
</dbReference>
<evidence type="ECO:0000313" key="4">
    <source>
        <dbReference type="EMBL" id="KAG9329702.1"/>
    </source>
</evidence>
<dbReference type="Proteomes" id="UP000824540">
    <property type="component" value="Unassembled WGS sequence"/>
</dbReference>
<organism evidence="4 5">
    <name type="scientific">Albula glossodonta</name>
    <name type="common">roundjaw bonefish</name>
    <dbReference type="NCBI Taxonomy" id="121402"/>
    <lineage>
        <taxon>Eukaryota</taxon>
        <taxon>Metazoa</taxon>
        <taxon>Chordata</taxon>
        <taxon>Craniata</taxon>
        <taxon>Vertebrata</taxon>
        <taxon>Euteleostomi</taxon>
        <taxon>Actinopterygii</taxon>
        <taxon>Neopterygii</taxon>
        <taxon>Teleostei</taxon>
        <taxon>Albuliformes</taxon>
        <taxon>Albulidae</taxon>
        <taxon>Albula</taxon>
    </lineage>
</organism>
<dbReference type="OrthoDB" id="8724082at2759"/>
<keyword evidence="1" id="KW-1133">Transmembrane helix</keyword>
<keyword evidence="2" id="KW-0732">Signal</keyword>
<protein>
    <recommendedName>
        <fullName evidence="3">Fibronectin type-III domain-containing protein</fullName>
    </recommendedName>
</protein>
<evidence type="ECO:0000259" key="3">
    <source>
        <dbReference type="PROSITE" id="PS50853"/>
    </source>
</evidence>
<dbReference type="InterPro" id="IPR013783">
    <property type="entry name" value="Ig-like_fold"/>
</dbReference>
<dbReference type="AlphaFoldDB" id="A0A8T2MW65"/>
<sequence length="341" mass="37998">MDGTLDYNYRMSFPFSSKICCLTILYIFPGVLASVPEPQNVRVTSVNLGVILEWDAPTDPPGNLTYTAAYKSIAGFVEVCVNQSEKSCDFTVNLAMFGIYTFRVRAELNGEASPWKETVEFSADKDTLLSPPTVKLSSSEGNMEVFVQDPVTNTPGGLRKVYSSVCFNIRYWKQNETEKAELLNCKQQSRLVLPNLDPRASYCFQAQLYVPNYNKNSEFGTVTCETNTSNGRVAPWVIAVAMLCSLFGVALTVTLLFLIGWYSYKQLQFVFPTAKLPEHFKQYLIEPPHSYIFLAMQNSPQPEEQCHDLCIVSELLDGQDGGEGLLCGPTLTKETWGGAPL</sequence>
<keyword evidence="5" id="KW-1185">Reference proteome</keyword>
<dbReference type="PANTHER" id="PTHR20859">
    <property type="entry name" value="INTERFERON/INTERLEUKIN RECEPTOR"/>
    <property type="match status" value="1"/>
</dbReference>
<feature type="domain" description="Fibronectin type-III" evidence="3">
    <location>
        <begin position="37"/>
        <end position="126"/>
    </location>
</feature>
<gene>
    <name evidence="4" type="ORF">JZ751_030019</name>
</gene>
<dbReference type="Pfam" id="PF01108">
    <property type="entry name" value="Tissue_fac"/>
    <property type="match status" value="1"/>
</dbReference>
<dbReference type="CDD" id="cd00063">
    <property type="entry name" value="FN3"/>
    <property type="match status" value="1"/>
</dbReference>
<comment type="caution">
    <text evidence="4">The sequence shown here is derived from an EMBL/GenBank/DDBJ whole genome shotgun (WGS) entry which is preliminary data.</text>
</comment>
<feature type="signal peptide" evidence="2">
    <location>
        <begin position="1"/>
        <end position="33"/>
    </location>
</feature>
<reference evidence="4" key="1">
    <citation type="thesis" date="2021" institute="BYU ScholarsArchive" country="Provo, UT, USA">
        <title>Applications of and Algorithms for Genome Assembly and Genomic Analyses with an Emphasis on Marine Teleosts.</title>
        <authorList>
            <person name="Pickett B.D."/>
        </authorList>
    </citation>
    <scope>NUCLEOTIDE SEQUENCE</scope>
    <source>
        <strain evidence="4">HI-2016</strain>
    </source>
</reference>
<proteinExistence type="predicted"/>
<evidence type="ECO:0000256" key="2">
    <source>
        <dbReference type="SAM" id="SignalP"/>
    </source>
</evidence>
<dbReference type="InterPro" id="IPR003961">
    <property type="entry name" value="FN3_dom"/>
</dbReference>
<dbReference type="PROSITE" id="PS50853">
    <property type="entry name" value="FN3"/>
    <property type="match status" value="1"/>
</dbReference>
<dbReference type="InterPro" id="IPR036116">
    <property type="entry name" value="FN3_sf"/>
</dbReference>